<feature type="compositionally biased region" description="Polar residues" evidence="6">
    <location>
        <begin position="785"/>
        <end position="799"/>
    </location>
</feature>
<gene>
    <name evidence="9" type="ORF">MPSI1_003720</name>
</gene>
<feature type="region of interest" description="Disordered" evidence="6">
    <location>
        <begin position="773"/>
        <end position="826"/>
    </location>
</feature>
<evidence type="ECO:0000256" key="1">
    <source>
        <dbReference type="ARBA" id="ARBA00004370"/>
    </source>
</evidence>
<feature type="transmembrane region" description="Helical" evidence="7">
    <location>
        <begin position="106"/>
        <end position="132"/>
    </location>
</feature>
<dbReference type="AlphaFoldDB" id="A0AAF0JFS8"/>
<feature type="transmembrane region" description="Helical" evidence="7">
    <location>
        <begin position="205"/>
        <end position="227"/>
    </location>
</feature>
<dbReference type="SUPFAM" id="SSF50182">
    <property type="entry name" value="Sm-like ribonucleoproteins"/>
    <property type="match status" value="1"/>
</dbReference>
<feature type="domain" description="EF-hand" evidence="8">
    <location>
        <begin position="431"/>
        <end position="466"/>
    </location>
</feature>
<dbReference type="Pfam" id="PF25886">
    <property type="entry name" value="Msy1"/>
    <property type="match status" value="1"/>
</dbReference>
<feature type="transmembrane region" description="Helical" evidence="7">
    <location>
        <begin position="164"/>
        <end position="185"/>
    </location>
</feature>
<dbReference type="InterPro" id="IPR002048">
    <property type="entry name" value="EF_hand_dom"/>
</dbReference>
<dbReference type="PANTHER" id="PTHR31323:SF1">
    <property type="entry name" value="MECHANOSENSITIVE ION CHANNEL PROTEIN"/>
    <property type="match status" value="1"/>
</dbReference>
<evidence type="ECO:0000313" key="10">
    <source>
        <dbReference type="Proteomes" id="UP001214628"/>
    </source>
</evidence>
<accession>A0AAF0JFS8</accession>
<dbReference type="GO" id="GO:0005262">
    <property type="term" value="F:calcium channel activity"/>
    <property type="evidence" value="ECO:0007669"/>
    <property type="project" value="TreeGrafter"/>
</dbReference>
<dbReference type="GO" id="GO:0005509">
    <property type="term" value="F:calcium ion binding"/>
    <property type="evidence" value="ECO:0007669"/>
    <property type="project" value="InterPro"/>
</dbReference>
<dbReference type="EMBL" id="CP118381">
    <property type="protein sequence ID" value="WFD45043.1"/>
    <property type="molecule type" value="Genomic_DNA"/>
</dbReference>
<dbReference type="SUPFAM" id="SSF47473">
    <property type="entry name" value="EF-hand"/>
    <property type="match status" value="1"/>
</dbReference>
<keyword evidence="2 7" id="KW-0812">Transmembrane</keyword>
<evidence type="ECO:0000313" key="9">
    <source>
        <dbReference type="EMBL" id="WFD45043.1"/>
    </source>
</evidence>
<dbReference type="InterPro" id="IPR010920">
    <property type="entry name" value="LSM_dom_sf"/>
</dbReference>
<dbReference type="InterPro" id="IPR023408">
    <property type="entry name" value="MscS_beta-dom_sf"/>
</dbReference>
<keyword evidence="5 7" id="KW-0472">Membrane</keyword>
<feature type="transmembrane region" description="Helical" evidence="7">
    <location>
        <begin position="247"/>
        <end position="268"/>
    </location>
</feature>
<protein>
    <recommendedName>
        <fullName evidence="8">EF-hand domain-containing protein</fullName>
    </recommendedName>
</protein>
<feature type="region of interest" description="Disordered" evidence="6">
    <location>
        <begin position="1"/>
        <end position="64"/>
    </location>
</feature>
<dbReference type="GO" id="GO:0006874">
    <property type="term" value="P:intracellular calcium ion homeostasis"/>
    <property type="evidence" value="ECO:0007669"/>
    <property type="project" value="TreeGrafter"/>
</dbReference>
<reference evidence="9" key="1">
    <citation type="submission" date="2023-02" db="EMBL/GenBank/DDBJ databases">
        <title>Mating type loci evolution in Malassezia.</title>
        <authorList>
            <person name="Coelho M.A."/>
        </authorList>
    </citation>
    <scope>NUCLEOTIDE SEQUENCE</scope>
    <source>
        <strain evidence="9">CBS 14136</strain>
    </source>
</reference>
<comment type="subcellular location">
    <subcellularLocation>
        <location evidence="1">Membrane</location>
    </subcellularLocation>
</comment>
<organism evidence="9 10">
    <name type="scientific">Malassezia psittaci</name>
    <dbReference type="NCBI Taxonomy" id="1821823"/>
    <lineage>
        <taxon>Eukaryota</taxon>
        <taxon>Fungi</taxon>
        <taxon>Dikarya</taxon>
        <taxon>Basidiomycota</taxon>
        <taxon>Ustilaginomycotina</taxon>
        <taxon>Malasseziomycetes</taxon>
        <taxon>Malasseziales</taxon>
        <taxon>Malasseziaceae</taxon>
        <taxon>Malassezia</taxon>
    </lineage>
</organism>
<dbReference type="InterPro" id="IPR058650">
    <property type="entry name" value="Msy1/2-like"/>
</dbReference>
<evidence type="ECO:0000256" key="7">
    <source>
        <dbReference type="SAM" id="Phobius"/>
    </source>
</evidence>
<evidence type="ECO:0000256" key="3">
    <source>
        <dbReference type="ARBA" id="ARBA00022837"/>
    </source>
</evidence>
<keyword evidence="10" id="KW-1185">Reference proteome</keyword>
<dbReference type="InterPro" id="IPR006685">
    <property type="entry name" value="MscS_channel_2nd"/>
</dbReference>
<dbReference type="InterPro" id="IPR018247">
    <property type="entry name" value="EF_Hand_1_Ca_BS"/>
</dbReference>
<feature type="transmembrane region" description="Helical" evidence="7">
    <location>
        <begin position="484"/>
        <end position="504"/>
    </location>
</feature>
<evidence type="ECO:0000256" key="6">
    <source>
        <dbReference type="SAM" id="MobiDB-lite"/>
    </source>
</evidence>
<dbReference type="PROSITE" id="PS00018">
    <property type="entry name" value="EF_HAND_1"/>
    <property type="match status" value="1"/>
</dbReference>
<evidence type="ECO:0000256" key="4">
    <source>
        <dbReference type="ARBA" id="ARBA00022989"/>
    </source>
</evidence>
<dbReference type="Gene3D" id="2.30.30.60">
    <property type="match status" value="1"/>
</dbReference>
<sequence>MPAEPASAHLRPEINADPAIPVHRTEIPPPRVTVVEPPAAPMAKDRTPRPSPGSECSTPDAGGYPEMQDYFDWTTEQDLTDSARDDAKPARQLRFRGMSASKLTHLLSTTFFGNLVVTAVLLVPILVIHYVYRRESGNHDHKVYVADNVEAWFIWAAFNLHVQWWIHFLVELLPSLLLGCLRLVWGTPSNKLKSGLEYYRAMNKYLKYVLYAALAWGSWTVIFDSFYHLFAAKNSSVESRAQYTWRIYQVMEFLFFVVLTMCIEKILIKSIAIRFHKLSYADRIQNMTHVFTVLDHLYSARPKSDTQASYGARSFANASKAFFADRSRPDKSLDESTAPSIASTDAKQRILSWRSAFRGQIQKSSAAASRLAAIGMQDPVQLLKEVEKGVKLDINSSVQAKKVARNLYKAYQRDPTRRFLRVTDFAPAYPNDIEALHEAFSVFDRDGNGDISQLEMKNTVLEVFKERRTLAQAMQDLNHAVKQLDSILVVLASVFVLFEALAIFDVNAGKTLSSFYSLGIAFAFVFKESAQNLFDSIIFLFVSHPFDSGDLIQLNDSVYVVKRLSLLSTQLATTEAMDLYISNMQLATSNIINYRRSQHQYEETTIQVAFDTPWEKLDAVQADLNHWIENDAEHRFVYPSVIRPQKYYYMRTMECTVGMTHAHNWQDWGNRLHRKVAFMAALLYYLRKHGILYEDGMQSAQTWDEDWRTKYAQDRDQAVSQLAAGTASEATAAFAQLPPEPLPARMTMNHPDASKLAKSDACNVDWEKTWTLTKPDPSFEDQPAGSLQSGDAPASTTSYMYFRPPSQEMNQLRERHRQVSSAVGGS</sequence>
<name>A0AAF0JFS8_9BASI</name>
<dbReference type="GO" id="GO:0016020">
    <property type="term" value="C:membrane"/>
    <property type="evidence" value="ECO:0007669"/>
    <property type="project" value="UniProtKB-SubCell"/>
</dbReference>
<dbReference type="Proteomes" id="UP001214628">
    <property type="component" value="Chromosome 7"/>
</dbReference>
<dbReference type="PANTHER" id="PTHR31323">
    <property type="entry name" value="MECHANOSENSITIVE ION CHANNEL PROTEIN MSY2"/>
    <property type="match status" value="1"/>
</dbReference>
<keyword evidence="4 7" id="KW-1133">Transmembrane helix</keyword>
<evidence type="ECO:0000256" key="2">
    <source>
        <dbReference type="ARBA" id="ARBA00022692"/>
    </source>
</evidence>
<dbReference type="InterPro" id="IPR011992">
    <property type="entry name" value="EF-hand-dom_pair"/>
</dbReference>
<proteinExistence type="predicted"/>
<dbReference type="PROSITE" id="PS50222">
    <property type="entry name" value="EF_HAND_2"/>
    <property type="match status" value="1"/>
</dbReference>
<evidence type="ECO:0000256" key="5">
    <source>
        <dbReference type="ARBA" id="ARBA00023136"/>
    </source>
</evidence>
<dbReference type="Pfam" id="PF00924">
    <property type="entry name" value="MS_channel_2nd"/>
    <property type="match status" value="1"/>
</dbReference>
<dbReference type="Gene3D" id="1.10.238.10">
    <property type="entry name" value="EF-hand"/>
    <property type="match status" value="1"/>
</dbReference>
<keyword evidence="3" id="KW-0106">Calcium</keyword>
<evidence type="ECO:0000259" key="8">
    <source>
        <dbReference type="PROSITE" id="PS50222"/>
    </source>
</evidence>